<proteinExistence type="predicted"/>
<gene>
    <name evidence="2" type="ORF">ACO22_02338</name>
</gene>
<dbReference type="AlphaFoldDB" id="A0A1D2JJ26"/>
<feature type="compositionally biased region" description="Polar residues" evidence="1">
    <location>
        <begin position="40"/>
        <end position="53"/>
    </location>
</feature>
<evidence type="ECO:0000313" key="2">
    <source>
        <dbReference type="EMBL" id="ODH38437.1"/>
    </source>
</evidence>
<dbReference type="EMBL" id="LZYO01000070">
    <property type="protein sequence ID" value="ODH38437.1"/>
    <property type="molecule type" value="Genomic_DNA"/>
</dbReference>
<protein>
    <submittedName>
        <fullName evidence="2">Uncharacterized protein</fullName>
    </submittedName>
</protein>
<evidence type="ECO:0000313" key="3">
    <source>
        <dbReference type="Proteomes" id="UP000242814"/>
    </source>
</evidence>
<organism evidence="2 3">
    <name type="scientific">Paracoccidioides brasiliensis</name>
    <dbReference type="NCBI Taxonomy" id="121759"/>
    <lineage>
        <taxon>Eukaryota</taxon>
        <taxon>Fungi</taxon>
        <taxon>Dikarya</taxon>
        <taxon>Ascomycota</taxon>
        <taxon>Pezizomycotina</taxon>
        <taxon>Eurotiomycetes</taxon>
        <taxon>Eurotiomycetidae</taxon>
        <taxon>Onygenales</taxon>
        <taxon>Ajellomycetaceae</taxon>
        <taxon>Paracoccidioides</taxon>
    </lineage>
</organism>
<evidence type="ECO:0000256" key="1">
    <source>
        <dbReference type="SAM" id="MobiDB-lite"/>
    </source>
</evidence>
<dbReference type="VEuPathDB" id="FungiDB:PADG_11404"/>
<sequence>MSSSILPHAHPPASEVGSSHARDHRAAESLPSKPRKGQASIISPRNKNNATSSDRGEISKQLLRTASSVRKIPHQPCNAVWVVIRRPQKLMPGACFELPNRVSHLKRRSEPLGPSTL</sequence>
<comment type="caution">
    <text evidence="2">The sequence shown here is derived from an EMBL/GenBank/DDBJ whole genome shotgun (WGS) entry which is preliminary data.</text>
</comment>
<dbReference type="VEuPathDB" id="FungiDB:PABG_06690"/>
<name>A0A1D2JJ26_PARBR</name>
<dbReference type="Proteomes" id="UP000242814">
    <property type="component" value="Unassembled WGS sequence"/>
</dbReference>
<accession>A0A1D2JJ26</accession>
<feature type="region of interest" description="Disordered" evidence="1">
    <location>
        <begin position="1"/>
        <end position="61"/>
    </location>
</feature>
<reference evidence="2 3" key="1">
    <citation type="submission" date="2016-06" db="EMBL/GenBank/DDBJ databases">
        <authorList>
            <person name="Kjaerup R.B."/>
            <person name="Dalgaard T.S."/>
            <person name="Juul-Madsen H.R."/>
        </authorList>
    </citation>
    <scope>NUCLEOTIDE SEQUENCE [LARGE SCALE GENOMIC DNA]</scope>
    <source>
        <strain evidence="2 3">Pb300</strain>
    </source>
</reference>